<keyword evidence="2" id="KW-0249">Electron transport</keyword>
<dbReference type="Pfam" id="PF00115">
    <property type="entry name" value="COX1"/>
    <property type="match status" value="1"/>
</dbReference>
<reference evidence="5 6" key="1">
    <citation type="submission" date="2023-04" db="EMBL/GenBank/DDBJ databases">
        <authorList>
            <person name="Hsu D."/>
        </authorList>
    </citation>
    <scope>NUCLEOTIDE SEQUENCE [LARGE SCALE GENOMIC DNA]</scope>
    <source>
        <strain evidence="5 6">MK1</strain>
    </source>
</reference>
<dbReference type="InterPro" id="IPR036927">
    <property type="entry name" value="Cyt_c_oxase-like_su1_sf"/>
</dbReference>
<evidence type="ECO:0000259" key="4">
    <source>
        <dbReference type="PROSITE" id="PS50855"/>
    </source>
</evidence>
<evidence type="ECO:0000313" key="5">
    <source>
        <dbReference type="EMBL" id="WRO23133.1"/>
    </source>
</evidence>
<dbReference type="InterPro" id="IPR023616">
    <property type="entry name" value="Cyt_c_oxase-like_su1_dom"/>
</dbReference>
<feature type="transmembrane region" description="Helical" evidence="3">
    <location>
        <begin position="248"/>
        <end position="268"/>
    </location>
</feature>
<dbReference type="SUPFAM" id="SSF81442">
    <property type="entry name" value="Cytochrome c oxidase subunit I-like"/>
    <property type="match status" value="1"/>
</dbReference>
<dbReference type="InterPro" id="IPR000883">
    <property type="entry name" value="Cyt_C_Oxase_1"/>
</dbReference>
<dbReference type="AlphaFoldDB" id="A0AAU0URE8"/>
<feature type="transmembrane region" description="Helical" evidence="3">
    <location>
        <begin position="180"/>
        <end position="207"/>
    </location>
</feature>
<keyword evidence="3" id="KW-0472">Membrane</keyword>
<keyword evidence="1" id="KW-0813">Transport</keyword>
<feature type="transmembrane region" description="Helical" evidence="3">
    <location>
        <begin position="121"/>
        <end position="142"/>
    </location>
</feature>
<dbReference type="EMBL" id="CP121694">
    <property type="protein sequence ID" value="WRO23133.1"/>
    <property type="molecule type" value="Genomic_DNA"/>
</dbReference>
<proteinExistence type="predicted"/>
<dbReference type="PANTHER" id="PTHR10422:SF43">
    <property type="entry name" value="NITRIC OXIDE REDUCTASE SUBUNIT B"/>
    <property type="match status" value="1"/>
</dbReference>
<feature type="transmembrane region" description="Helical" evidence="3">
    <location>
        <begin position="330"/>
        <end position="348"/>
    </location>
</feature>
<feature type="domain" description="Cytochrome oxidase subunit I profile" evidence="4">
    <location>
        <begin position="1"/>
        <end position="415"/>
    </location>
</feature>
<dbReference type="GO" id="GO:0020037">
    <property type="term" value="F:heme binding"/>
    <property type="evidence" value="ECO:0007669"/>
    <property type="project" value="InterPro"/>
</dbReference>
<accession>A0AAU0URE8</accession>
<keyword evidence="3" id="KW-0812">Transmembrane</keyword>
<gene>
    <name evidence="5" type="ORF">MFMK1_002982</name>
</gene>
<dbReference type="GO" id="GO:0004129">
    <property type="term" value="F:cytochrome-c oxidase activity"/>
    <property type="evidence" value="ECO:0007669"/>
    <property type="project" value="InterPro"/>
</dbReference>
<organism evidence="5 6">
    <name type="scientific">Metallumcola ferriviriculae</name>
    <dbReference type="NCBI Taxonomy" id="3039180"/>
    <lineage>
        <taxon>Bacteria</taxon>
        <taxon>Bacillati</taxon>
        <taxon>Bacillota</taxon>
        <taxon>Clostridia</taxon>
        <taxon>Neomoorellales</taxon>
        <taxon>Desulfitibacteraceae</taxon>
        <taxon>Metallumcola</taxon>
    </lineage>
</organism>
<dbReference type="GO" id="GO:0016020">
    <property type="term" value="C:membrane"/>
    <property type="evidence" value="ECO:0007669"/>
    <property type="project" value="InterPro"/>
</dbReference>
<dbReference type="GO" id="GO:0009060">
    <property type="term" value="P:aerobic respiration"/>
    <property type="evidence" value="ECO:0007669"/>
    <property type="project" value="InterPro"/>
</dbReference>
<dbReference type="GO" id="GO:0022904">
    <property type="term" value="P:respiratory electron transport chain"/>
    <property type="evidence" value="ECO:0007669"/>
    <property type="project" value="TreeGrafter"/>
</dbReference>
<feature type="transmembrane region" description="Helical" evidence="3">
    <location>
        <begin position="86"/>
        <end position="109"/>
    </location>
</feature>
<feature type="transmembrane region" description="Helical" evidence="3">
    <location>
        <begin position="149"/>
        <end position="168"/>
    </location>
</feature>
<name>A0AAU0URE8_9FIRM</name>
<evidence type="ECO:0000256" key="1">
    <source>
        <dbReference type="ARBA" id="ARBA00022660"/>
    </source>
</evidence>
<feature type="transmembrane region" description="Helical" evidence="3">
    <location>
        <begin position="12"/>
        <end position="36"/>
    </location>
</feature>
<dbReference type="PANTHER" id="PTHR10422">
    <property type="entry name" value="CYTOCHROME C OXIDASE SUBUNIT 1"/>
    <property type="match status" value="1"/>
</dbReference>
<evidence type="ECO:0000256" key="2">
    <source>
        <dbReference type="ARBA" id="ARBA00022982"/>
    </source>
</evidence>
<keyword evidence="3" id="KW-1133">Transmembrane helix</keyword>
<keyword evidence="6" id="KW-1185">Reference proteome</keyword>
<dbReference type="PROSITE" id="PS50855">
    <property type="entry name" value="COX1"/>
    <property type="match status" value="1"/>
</dbReference>
<protein>
    <submittedName>
        <fullName evidence="5">Cbb3-type cytochrome c oxidase subunit I</fullName>
    </submittedName>
</protein>
<keyword evidence="1" id="KW-0679">Respiratory chain</keyword>
<feature type="transmembrane region" description="Helical" evidence="3">
    <location>
        <begin position="369"/>
        <end position="389"/>
    </location>
</feature>
<feature type="transmembrane region" description="Helical" evidence="3">
    <location>
        <begin position="288"/>
        <end position="310"/>
    </location>
</feature>
<feature type="transmembrane region" description="Helical" evidence="3">
    <location>
        <begin position="56"/>
        <end position="74"/>
    </location>
</feature>
<feature type="transmembrane region" description="Helical" evidence="3">
    <location>
        <begin position="409"/>
        <end position="427"/>
    </location>
</feature>
<dbReference type="RefSeq" id="WP_366922520.1">
    <property type="nucleotide sequence ID" value="NZ_CP121694.1"/>
</dbReference>
<feature type="transmembrane region" description="Helical" evidence="3">
    <location>
        <begin position="219"/>
        <end position="242"/>
    </location>
</feature>
<evidence type="ECO:0000256" key="3">
    <source>
        <dbReference type="SAM" id="Phobius"/>
    </source>
</evidence>
<dbReference type="GO" id="GO:0015990">
    <property type="term" value="P:electron transport coupled proton transport"/>
    <property type="evidence" value="ECO:0007669"/>
    <property type="project" value="TreeGrafter"/>
</dbReference>
<dbReference type="KEGG" id="dbc:MFMK1_002982"/>
<dbReference type="Proteomes" id="UP001329915">
    <property type="component" value="Chromosome"/>
</dbReference>
<evidence type="ECO:0000313" key="6">
    <source>
        <dbReference type="Proteomes" id="UP001329915"/>
    </source>
</evidence>
<dbReference type="Gene3D" id="1.20.210.10">
    <property type="entry name" value="Cytochrome c oxidase-like, subunit I domain"/>
    <property type="match status" value="1"/>
</dbReference>
<sequence>MKYKSQRAAYPYFVLAMILFGLQVLFGLVIAAQFIWPQLLRNILPFSVGREVHLNTMVFWLLLGLMGATYYLVPEETQSELYSTKLASLQFWLLGLTGVATVVGFLFGWTEGREYIEAPRLLDWLIVIGALIFLFNVLATILKSRRWTAIMGVLFAGMTGLSLMYLVGMKFFGSISVDQFFWWWVIHFWVEGTWELIAAAITAYLLVKLTGVNTKVVAKWLYIEVTLVVFTGVLGIGHHYYWIGTPKYWLMIGGLFGLLEPIPILLMVIDTLRHTKGMKTAGTNRVALLWLVGAAITHFVGAGLMGVVQTLPSINKWTHGTQLTAAHGHLAFYGAFAMLVIAAMYYMVPEMTGALVSRKSGSRIFWMMLLSMCAMSLIMFGAGITQVYMERIMGLDFTYVKNSFTNFWLLWRLVAGFFFAWGTLWLVKDSLGLFSGSTEYYQTGVTYEDYINKG</sequence>